<sequence>MGRPKEPIDLVMLKGNKHLTKDEIEERKNSEVKVDTDNVFAPPTLKGKKLKDRFNYLAGQLLNASIMTNLDVEGLARYVTLEDQYNKITKAISKVDILSDDYDKLLIKQGKIFQMLDKASNELCLNIISRCKVSIPKVEEKKANKFNKFNSGSVAK</sequence>
<gene>
    <name evidence="1" type="ORF">B0H41_002217</name>
</gene>
<dbReference type="AlphaFoldDB" id="A0AAX0B293"/>
<reference evidence="1" key="2">
    <citation type="journal article" date="2022" name="Nat. Biotechnol.">
        <title>Carbon-negative production of acetone and isopropanol by gas fermentation at industrial pilot scale.</title>
        <authorList>
            <person name="Liew F.E."/>
            <person name="Nogle R."/>
            <person name="Abdalla T."/>
            <person name="Rasor B.J."/>
            <person name="Canter C."/>
            <person name="Jensen R.O."/>
            <person name="Wang L."/>
            <person name="Strutz J."/>
            <person name="Chirania P."/>
            <person name="De Tissera S."/>
            <person name="Mueller A.P."/>
            <person name="Ruan Z."/>
            <person name="Gao A."/>
            <person name="Tran L."/>
            <person name="Engle N.L."/>
            <person name="Bromley J.C."/>
            <person name="Daniell J."/>
            <person name="Conrado R."/>
            <person name="Tschaplinski T.J."/>
            <person name="Giannone R.J."/>
            <person name="Hettich R.L."/>
            <person name="Karim A.S."/>
            <person name="Simpson S.D."/>
            <person name="Brown S.D."/>
            <person name="Leang C."/>
            <person name="Jewett M.C."/>
            <person name="Kopke M."/>
        </authorList>
    </citation>
    <scope>NUCLEOTIDE SEQUENCE</scope>
    <source>
        <strain evidence="1">DJ080</strain>
    </source>
</reference>
<accession>A0AAX0B293</accession>
<dbReference type="EMBL" id="JABSWW010000001">
    <property type="protein sequence ID" value="NRT88538.1"/>
    <property type="molecule type" value="Genomic_DNA"/>
</dbReference>
<comment type="caution">
    <text evidence="1">The sequence shown here is derived from an EMBL/GenBank/DDBJ whole genome shotgun (WGS) entry which is preliminary data.</text>
</comment>
<dbReference type="Proteomes" id="UP001193748">
    <property type="component" value="Unassembled WGS sequence"/>
</dbReference>
<evidence type="ECO:0000313" key="2">
    <source>
        <dbReference type="Proteomes" id="UP001193748"/>
    </source>
</evidence>
<organism evidence="1 2">
    <name type="scientific">Clostridium beijerinckii</name>
    <name type="common">Clostridium MP</name>
    <dbReference type="NCBI Taxonomy" id="1520"/>
    <lineage>
        <taxon>Bacteria</taxon>
        <taxon>Bacillati</taxon>
        <taxon>Bacillota</taxon>
        <taxon>Clostridia</taxon>
        <taxon>Eubacteriales</taxon>
        <taxon>Clostridiaceae</taxon>
        <taxon>Clostridium</taxon>
    </lineage>
</organism>
<name>A0AAX0B293_CLOBE</name>
<proteinExistence type="predicted"/>
<reference evidence="1" key="1">
    <citation type="submission" date="2020-05" db="EMBL/GenBank/DDBJ databases">
        <authorList>
            <person name="Brown S."/>
            <person name="Huntemann M."/>
            <person name="Clum A."/>
            <person name="Spunde A."/>
            <person name="Palaniappan K."/>
            <person name="Ritter S."/>
            <person name="Mikhailova N."/>
            <person name="Chen I.-M."/>
            <person name="Stamatis D."/>
            <person name="Reddy T."/>
            <person name="O'Malley R."/>
            <person name="Daum C."/>
            <person name="Shapiro N."/>
            <person name="Ivanova N."/>
            <person name="Kyrpides N."/>
            <person name="Woyke T."/>
        </authorList>
    </citation>
    <scope>NUCLEOTIDE SEQUENCE</scope>
    <source>
        <strain evidence="1">DJ080</strain>
    </source>
</reference>
<evidence type="ECO:0000313" key="1">
    <source>
        <dbReference type="EMBL" id="NRT88538.1"/>
    </source>
</evidence>
<dbReference type="Pfam" id="PF05119">
    <property type="entry name" value="Terminase_4"/>
    <property type="match status" value="1"/>
</dbReference>
<dbReference type="RefSeq" id="WP_173710862.1">
    <property type="nucleotide sequence ID" value="NZ_JABSWW010000001.1"/>
</dbReference>
<dbReference type="InterPro" id="IPR006448">
    <property type="entry name" value="Phage_term_ssu_P27"/>
</dbReference>
<protein>
    <submittedName>
        <fullName evidence="1">P27 family predicted phage terminase small subunit</fullName>
    </submittedName>
</protein>